<comment type="caution">
    <text evidence="1">The sequence shown here is derived from an EMBL/GenBank/DDBJ whole genome shotgun (WGS) entry which is preliminary data.</text>
</comment>
<name>A0A9X2UMB7_9BACT</name>
<accession>A0A9X2UMB7</accession>
<proteinExistence type="predicted"/>
<dbReference type="SUPFAM" id="SSF46785">
    <property type="entry name" value="Winged helix' DNA-binding domain"/>
    <property type="match status" value="1"/>
</dbReference>
<dbReference type="EMBL" id="JANUBF010000015">
    <property type="protein sequence ID" value="MCS4037237.1"/>
    <property type="molecule type" value="Genomic_DNA"/>
</dbReference>
<evidence type="ECO:0000313" key="1">
    <source>
        <dbReference type="EMBL" id="MCS4037237.1"/>
    </source>
</evidence>
<dbReference type="RefSeq" id="WP_259090986.1">
    <property type="nucleotide sequence ID" value="NZ_JANTZY010000019.1"/>
</dbReference>
<dbReference type="AlphaFoldDB" id="A0A9X2UMB7"/>
<organism evidence="1 2">
    <name type="scientific">Salinibacter ruber</name>
    <dbReference type="NCBI Taxonomy" id="146919"/>
    <lineage>
        <taxon>Bacteria</taxon>
        <taxon>Pseudomonadati</taxon>
        <taxon>Rhodothermota</taxon>
        <taxon>Rhodothermia</taxon>
        <taxon>Rhodothermales</taxon>
        <taxon>Salinibacteraceae</taxon>
        <taxon>Salinibacter</taxon>
    </lineage>
</organism>
<protein>
    <submittedName>
        <fullName evidence="1">Transcriptional regulator</fullName>
    </submittedName>
</protein>
<gene>
    <name evidence="1" type="ORF">GGQ01_002317</name>
</gene>
<dbReference type="InterPro" id="IPR036390">
    <property type="entry name" value="WH_DNA-bd_sf"/>
</dbReference>
<evidence type="ECO:0000313" key="2">
    <source>
        <dbReference type="Proteomes" id="UP001155040"/>
    </source>
</evidence>
<dbReference type="Proteomes" id="UP001155040">
    <property type="component" value="Unassembled WGS sequence"/>
</dbReference>
<reference evidence="1" key="1">
    <citation type="submission" date="2022-08" db="EMBL/GenBank/DDBJ databases">
        <title>Genomic Encyclopedia of Type Strains, Phase V (KMG-V): Genome sequencing to study the core and pangenomes of soil and plant-associated prokaryotes.</title>
        <authorList>
            <person name="Whitman W."/>
        </authorList>
    </citation>
    <scope>NUCLEOTIDE SEQUENCE</scope>
    <source>
        <strain evidence="1">SP3012</strain>
    </source>
</reference>
<sequence length="82" mass="9442">MADETESWDRSWVHLTTRGLAKRTGLSVSWVSKCIKDLLNRTLLQRRERNQGQGYVYGLGTPNQPSREEIRELIGEQIGPEE</sequence>